<evidence type="ECO:0000256" key="1">
    <source>
        <dbReference type="ARBA" id="ARBA00000085"/>
    </source>
</evidence>
<evidence type="ECO:0000313" key="12">
    <source>
        <dbReference type="Proteomes" id="UP001464891"/>
    </source>
</evidence>
<dbReference type="PANTHER" id="PTHR43547:SF2">
    <property type="entry name" value="HYBRID SIGNAL TRANSDUCTION HISTIDINE KINASE C"/>
    <property type="match status" value="1"/>
</dbReference>
<feature type="coiled-coil region" evidence="7">
    <location>
        <begin position="128"/>
        <end position="173"/>
    </location>
</feature>
<evidence type="ECO:0000259" key="9">
    <source>
        <dbReference type="PROSITE" id="PS50109"/>
    </source>
</evidence>
<dbReference type="Gene3D" id="3.30.565.10">
    <property type="entry name" value="Histidine kinase-like ATPase, C-terminal domain"/>
    <property type="match status" value="1"/>
</dbReference>
<proteinExistence type="predicted"/>
<feature type="domain" description="Response regulatory" evidence="10">
    <location>
        <begin position="429"/>
        <end position="547"/>
    </location>
</feature>
<dbReference type="SUPFAM" id="SSF52172">
    <property type="entry name" value="CheY-like"/>
    <property type="match status" value="1"/>
</dbReference>
<keyword evidence="12" id="KW-1185">Reference proteome</keyword>
<dbReference type="Pfam" id="PF00072">
    <property type="entry name" value="Response_reg"/>
    <property type="match status" value="1"/>
</dbReference>
<dbReference type="GO" id="GO:0005524">
    <property type="term" value="F:ATP binding"/>
    <property type="evidence" value="ECO:0007669"/>
    <property type="project" value="UniProtKB-KW"/>
</dbReference>
<dbReference type="InterPro" id="IPR003661">
    <property type="entry name" value="HisK_dim/P_dom"/>
</dbReference>
<evidence type="ECO:0000256" key="8">
    <source>
        <dbReference type="SAM" id="Phobius"/>
    </source>
</evidence>
<feature type="domain" description="Histidine kinase" evidence="9">
    <location>
        <begin position="180"/>
        <end position="398"/>
    </location>
</feature>
<feature type="transmembrane region" description="Helical" evidence="8">
    <location>
        <begin position="28"/>
        <end position="52"/>
    </location>
</feature>
<dbReference type="Gene3D" id="1.10.287.130">
    <property type="match status" value="1"/>
</dbReference>
<comment type="caution">
    <text evidence="11">The sequence shown here is derived from an EMBL/GenBank/DDBJ whole genome shotgun (WGS) entry which is preliminary data.</text>
</comment>
<keyword evidence="8" id="KW-1133">Transmembrane helix</keyword>
<keyword evidence="7" id="KW-0175">Coiled coil</keyword>
<evidence type="ECO:0000256" key="4">
    <source>
        <dbReference type="ARBA" id="ARBA00022777"/>
    </source>
</evidence>
<dbReference type="SUPFAM" id="SSF47384">
    <property type="entry name" value="Homodimeric domain of signal transducing histidine kinase"/>
    <property type="match status" value="1"/>
</dbReference>
<dbReference type="SMART" id="SM00448">
    <property type="entry name" value="REC"/>
    <property type="match status" value="1"/>
</dbReference>
<keyword evidence="11" id="KW-0547">Nucleotide-binding</keyword>
<evidence type="ECO:0000256" key="5">
    <source>
        <dbReference type="ARBA" id="ARBA00023012"/>
    </source>
</evidence>
<dbReference type="InterPro" id="IPR058544">
    <property type="entry name" value="ETR1_N"/>
</dbReference>
<dbReference type="EMBL" id="JAMPKM010000010">
    <property type="protein sequence ID" value="MEP0818731.1"/>
    <property type="molecule type" value="Genomic_DNA"/>
</dbReference>
<organism evidence="11 12">
    <name type="scientific">Trichocoleus desertorum GB2-A4</name>
    <dbReference type="NCBI Taxonomy" id="2933944"/>
    <lineage>
        <taxon>Bacteria</taxon>
        <taxon>Bacillati</taxon>
        <taxon>Cyanobacteriota</taxon>
        <taxon>Cyanophyceae</taxon>
        <taxon>Leptolyngbyales</taxon>
        <taxon>Trichocoleusaceae</taxon>
        <taxon>Trichocoleus</taxon>
    </lineage>
</organism>
<keyword evidence="3 6" id="KW-0597">Phosphoprotein</keyword>
<evidence type="ECO:0000259" key="10">
    <source>
        <dbReference type="PROSITE" id="PS50110"/>
    </source>
</evidence>
<dbReference type="CDD" id="cd17580">
    <property type="entry name" value="REC_2_DhkD-like"/>
    <property type="match status" value="1"/>
</dbReference>
<dbReference type="PANTHER" id="PTHR43547">
    <property type="entry name" value="TWO-COMPONENT HISTIDINE KINASE"/>
    <property type="match status" value="1"/>
</dbReference>
<dbReference type="Pfam" id="PF00512">
    <property type="entry name" value="HisKA"/>
    <property type="match status" value="1"/>
</dbReference>
<dbReference type="InterPro" id="IPR036890">
    <property type="entry name" value="HATPase_C_sf"/>
</dbReference>
<keyword evidence="5" id="KW-0902">Two-component regulatory system</keyword>
<name>A0ABV0JAC8_9CYAN</name>
<dbReference type="InterPro" id="IPR011006">
    <property type="entry name" value="CheY-like_superfamily"/>
</dbReference>
<keyword evidence="8" id="KW-0472">Membrane</keyword>
<accession>A0ABV0JAC8</accession>
<keyword evidence="8" id="KW-0812">Transmembrane</keyword>
<evidence type="ECO:0000256" key="2">
    <source>
        <dbReference type="ARBA" id="ARBA00012438"/>
    </source>
</evidence>
<dbReference type="CDD" id="cd16922">
    <property type="entry name" value="HATPase_EvgS-ArcB-TorS-like"/>
    <property type="match status" value="1"/>
</dbReference>
<dbReference type="PROSITE" id="PS50110">
    <property type="entry name" value="RESPONSE_REGULATORY"/>
    <property type="match status" value="1"/>
</dbReference>
<dbReference type="InterPro" id="IPR003594">
    <property type="entry name" value="HATPase_dom"/>
</dbReference>
<comment type="catalytic activity">
    <reaction evidence="1">
        <text>ATP + protein L-histidine = ADP + protein N-phospho-L-histidine.</text>
        <dbReference type="EC" id="2.7.13.3"/>
    </reaction>
</comment>
<evidence type="ECO:0000256" key="6">
    <source>
        <dbReference type="PROSITE-ProRule" id="PRU00169"/>
    </source>
</evidence>
<keyword evidence="4" id="KW-0808">Transferase</keyword>
<reference evidence="11 12" key="1">
    <citation type="submission" date="2022-04" db="EMBL/GenBank/DDBJ databases">
        <title>Positive selection, recombination, and allopatry shape intraspecific diversity of widespread and dominant cyanobacteria.</title>
        <authorList>
            <person name="Wei J."/>
            <person name="Shu W."/>
            <person name="Hu C."/>
        </authorList>
    </citation>
    <scope>NUCLEOTIDE SEQUENCE [LARGE SCALE GENOMIC DNA]</scope>
    <source>
        <strain evidence="11 12">GB2-A4</strain>
    </source>
</reference>
<evidence type="ECO:0000313" key="11">
    <source>
        <dbReference type="EMBL" id="MEP0818731.1"/>
    </source>
</evidence>
<keyword evidence="11" id="KW-0067">ATP-binding</keyword>
<sequence length="555" mass="60502">MPAFLNNLFSSGPFIPHGHCYLWQPGLVWLHLLADALIALAYYSIPITLLYFVRKRDDLPFSWVFLLFGSFIIACGTTHLMEIWTLWHPTYWLSGTLKAATAMVSVYTALELIPLVPQALALPSPAQLKAANQALQQQILEREQAEKQIQALNAELEQRVSARTEQLEAANRAKDEFLSILSHELRTPLNAMLGWARLLRSRQLNEAKAEHAIETIERNAKLQAQLIDDILDISRIIQGKLRLNVRPVELAAVVEAAIDVVRPAADAKAIRIQTILDPSAGSVSGDSDRLQQVMWNLLSNAVKFTPGGGQVQVCLERINSHVEITVSDTGQGITADFLPYIFDRFSQSDSSTTRVQNGLGLGLAIVRTLVELHGGSVYAESTGDGKGATFKVSLPLMMIPGELKHLDKLRSTAGDDVGFPGTAALNGLQVLVVDDEVDARRLVTAVLEQCGASVTSVASASEALEAIERLQPHVLLSDIGMPHEDGYALIRKVRELALEQGGTIPAIALTAYARLEDRIQALSAGFQMHIPKPIEPAELVAAVVNVAGRTGQIRT</sequence>
<dbReference type="PRINTS" id="PR00344">
    <property type="entry name" value="BCTRLSENSOR"/>
</dbReference>
<dbReference type="EC" id="2.7.13.3" evidence="2"/>
<dbReference type="SMART" id="SM00388">
    <property type="entry name" value="HisKA"/>
    <property type="match status" value="1"/>
</dbReference>
<keyword evidence="4" id="KW-0418">Kinase</keyword>
<gene>
    <name evidence="11" type="ORF">NC998_16650</name>
</gene>
<dbReference type="Gene3D" id="3.40.50.2300">
    <property type="match status" value="1"/>
</dbReference>
<protein>
    <recommendedName>
        <fullName evidence="2">histidine kinase</fullName>
        <ecNumber evidence="2">2.7.13.3</ecNumber>
    </recommendedName>
</protein>
<dbReference type="Pfam" id="PF02518">
    <property type="entry name" value="HATPase_c"/>
    <property type="match status" value="1"/>
</dbReference>
<dbReference type="SMART" id="SM00387">
    <property type="entry name" value="HATPase_c"/>
    <property type="match status" value="1"/>
</dbReference>
<dbReference type="InterPro" id="IPR004358">
    <property type="entry name" value="Sig_transdc_His_kin-like_C"/>
</dbReference>
<evidence type="ECO:0000256" key="7">
    <source>
        <dbReference type="SAM" id="Coils"/>
    </source>
</evidence>
<evidence type="ECO:0000256" key="3">
    <source>
        <dbReference type="ARBA" id="ARBA00022553"/>
    </source>
</evidence>
<dbReference type="InterPro" id="IPR001789">
    <property type="entry name" value="Sig_transdc_resp-reg_receiver"/>
</dbReference>
<dbReference type="Proteomes" id="UP001464891">
    <property type="component" value="Unassembled WGS sequence"/>
</dbReference>
<feature type="modified residue" description="4-aspartylphosphate" evidence="6">
    <location>
        <position position="478"/>
    </location>
</feature>
<dbReference type="InterPro" id="IPR005467">
    <property type="entry name" value="His_kinase_dom"/>
</dbReference>
<feature type="transmembrane region" description="Helical" evidence="8">
    <location>
        <begin position="64"/>
        <end position="87"/>
    </location>
</feature>
<dbReference type="PROSITE" id="PS50109">
    <property type="entry name" value="HIS_KIN"/>
    <property type="match status" value="1"/>
</dbReference>
<dbReference type="Pfam" id="PF25487">
    <property type="entry name" value="ETR1_N"/>
    <property type="match status" value="1"/>
</dbReference>
<dbReference type="CDD" id="cd00082">
    <property type="entry name" value="HisKA"/>
    <property type="match status" value="1"/>
</dbReference>
<dbReference type="SUPFAM" id="SSF55874">
    <property type="entry name" value="ATPase domain of HSP90 chaperone/DNA topoisomerase II/histidine kinase"/>
    <property type="match status" value="1"/>
</dbReference>
<dbReference type="InterPro" id="IPR036097">
    <property type="entry name" value="HisK_dim/P_sf"/>
</dbReference>